<proteinExistence type="predicted"/>
<dbReference type="RefSeq" id="WP_185040544.1">
    <property type="nucleotide sequence ID" value="NZ_BAABFG010000005.1"/>
</dbReference>
<dbReference type="SMART" id="SM00894">
    <property type="entry name" value="Excalibur"/>
    <property type="match status" value="1"/>
</dbReference>
<keyword evidence="1" id="KW-0732">Signal</keyword>
<sequence>MRNLIRGAVVLALVAGGSAGLAAPAGAATVKTYQNCTALNKAYKHGVGKKGAKDKVRGATKPVTTFYVNTKLYNANKKMDRDSDGVACEKR</sequence>
<evidence type="ECO:0000259" key="2">
    <source>
        <dbReference type="SMART" id="SM00894"/>
    </source>
</evidence>
<gene>
    <name evidence="3" type="ORF">BJY16_003556</name>
</gene>
<dbReference type="AlphaFoldDB" id="A0A7W7GXK1"/>
<evidence type="ECO:0000256" key="1">
    <source>
        <dbReference type="SAM" id="SignalP"/>
    </source>
</evidence>
<protein>
    <recommendedName>
        <fullName evidence="2">Excalibur calcium-binding domain-containing protein</fullName>
    </recommendedName>
</protein>
<organism evidence="3 4">
    <name type="scientific">Actinoplanes octamycinicus</name>
    <dbReference type="NCBI Taxonomy" id="135948"/>
    <lineage>
        <taxon>Bacteria</taxon>
        <taxon>Bacillati</taxon>
        <taxon>Actinomycetota</taxon>
        <taxon>Actinomycetes</taxon>
        <taxon>Micromonosporales</taxon>
        <taxon>Micromonosporaceae</taxon>
        <taxon>Actinoplanes</taxon>
    </lineage>
</organism>
<evidence type="ECO:0000313" key="3">
    <source>
        <dbReference type="EMBL" id="MBB4740097.1"/>
    </source>
</evidence>
<feature type="chain" id="PRO_5030718632" description="Excalibur calcium-binding domain-containing protein" evidence="1">
    <location>
        <begin position="28"/>
        <end position="91"/>
    </location>
</feature>
<name>A0A7W7GXK1_9ACTN</name>
<comment type="caution">
    <text evidence="3">The sequence shown here is derived from an EMBL/GenBank/DDBJ whole genome shotgun (WGS) entry which is preliminary data.</text>
</comment>
<reference evidence="3 4" key="1">
    <citation type="submission" date="2020-08" db="EMBL/GenBank/DDBJ databases">
        <title>Sequencing the genomes of 1000 actinobacteria strains.</title>
        <authorList>
            <person name="Klenk H.-P."/>
        </authorList>
    </citation>
    <scope>NUCLEOTIDE SEQUENCE [LARGE SCALE GENOMIC DNA]</scope>
    <source>
        <strain evidence="3 4">DSM 45809</strain>
    </source>
</reference>
<feature type="signal peptide" evidence="1">
    <location>
        <begin position="1"/>
        <end position="27"/>
    </location>
</feature>
<evidence type="ECO:0000313" key="4">
    <source>
        <dbReference type="Proteomes" id="UP000546162"/>
    </source>
</evidence>
<feature type="domain" description="Excalibur calcium-binding" evidence="2">
    <location>
        <begin position="32"/>
        <end position="89"/>
    </location>
</feature>
<keyword evidence="4" id="KW-1185">Reference proteome</keyword>
<accession>A0A7W7GXK1</accession>
<dbReference type="Proteomes" id="UP000546162">
    <property type="component" value="Unassembled WGS sequence"/>
</dbReference>
<dbReference type="EMBL" id="JACHNB010000001">
    <property type="protein sequence ID" value="MBB4740097.1"/>
    <property type="molecule type" value="Genomic_DNA"/>
</dbReference>
<dbReference type="InterPro" id="IPR008613">
    <property type="entry name" value="Excalibur_Ca-bd_domain"/>
</dbReference>
<dbReference type="Pfam" id="PF05901">
    <property type="entry name" value="Excalibur"/>
    <property type="match status" value="1"/>
</dbReference>